<dbReference type="SUPFAM" id="SSF56349">
    <property type="entry name" value="DNA breaking-rejoining enzymes"/>
    <property type="match status" value="1"/>
</dbReference>
<proteinExistence type="predicted"/>
<dbReference type="AlphaFoldDB" id="A7ILD0"/>
<keyword evidence="3" id="KW-1185">Reference proteome</keyword>
<dbReference type="EMBL" id="CP000781">
    <property type="protein sequence ID" value="ABS68823.1"/>
    <property type="molecule type" value="Genomic_DNA"/>
</dbReference>
<evidence type="ECO:0000313" key="3">
    <source>
        <dbReference type="Proteomes" id="UP000002417"/>
    </source>
</evidence>
<dbReference type="InterPro" id="IPR011010">
    <property type="entry name" value="DNA_brk_join_enz"/>
</dbReference>
<dbReference type="STRING" id="78245.Xaut_3595"/>
<evidence type="ECO:0000256" key="1">
    <source>
        <dbReference type="ARBA" id="ARBA00023172"/>
    </source>
</evidence>
<dbReference type="eggNOG" id="COG0582">
    <property type="taxonomic scope" value="Bacteria"/>
</dbReference>
<evidence type="ECO:0008006" key="4">
    <source>
        <dbReference type="Google" id="ProtNLM"/>
    </source>
</evidence>
<reference evidence="2 3" key="1">
    <citation type="submission" date="2007-07" db="EMBL/GenBank/DDBJ databases">
        <title>Complete sequence of chromosome of Xanthobacter autotrophicus Py2.</title>
        <authorList>
            <consortium name="US DOE Joint Genome Institute"/>
            <person name="Copeland A."/>
            <person name="Lucas S."/>
            <person name="Lapidus A."/>
            <person name="Barry K."/>
            <person name="Glavina del Rio T."/>
            <person name="Hammon N."/>
            <person name="Israni S."/>
            <person name="Dalin E."/>
            <person name="Tice H."/>
            <person name="Pitluck S."/>
            <person name="Sims D."/>
            <person name="Brettin T."/>
            <person name="Bruce D."/>
            <person name="Detter J.C."/>
            <person name="Han C."/>
            <person name="Tapia R."/>
            <person name="Brainard J."/>
            <person name="Schmutz J."/>
            <person name="Larimer F."/>
            <person name="Land M."/>
            <person name="Hauser L."/>
            <person name="Kyrpides N."/>
            <person name="Kim E."/>
            <person name="Ensigns S.A."/>
            <person name="Richardson P."/>
        </authorList>
    </citation>
    <scope>NUCLEOTIDE SEQUENCE [LARGE SCALE GENOMIC DNA]</scope>
    <source>
        <strain evidence="3">ATCC BAA-1158 / Py2</strain>
    </source>
</reference>
<evidence type="ECO:0000313" key="2">
    <source>
        <dbReference type="EMBL" id="ABS68823.1"/>
    </source>
</evidence>
<dbReference type="Proteomes" id="UP000002417">
    <property type="component" value="Chromosome"/>
</dbReference>
<sequence>MGSDKIRYLVFVCGRWRWRPTAAMRRHGFRLLNFGPALTAEDKAQAIRLNEDWDRVRTGAEPSVKRKVWPRGSVGDGYERARGIRAKERAAKGLALTTEQESRDDWPRAWKWLETACGDLDPRTISPEDLLALRTLVAQRVSESEAHRLIKVWRALWKKMAAMGYCAREADPSLTFSNSAPAPRQAVWTAAEVRLLVRRAWKAGYRGLAAVMAVSWDTQLSPVDVRRLTLSQMRREEAGTLFLVARAKTGRPAIATLTRRSERILRAYLGGLGFDLLSDAPIFRTRGRAESHAEGGRPWAPRPYTKDKLATDFAVIREEVFGKAERRTLADFRRSGVVEATAGGAGAEQISAKMANTLSASNRLHRTYAPVETATVRQVDEARRAGRAKIANKDRTKVS</sequence>
<dbReference type="KEGG" id="xau:Xaut_3595"/>
<protein>
    <recommendedName>
        <fullName evidence="4">Tyr recombinase domain-containing protein</fullName>
    </recommendedName>
</protein>
<dbReference type="GO" id="GO:0003677">
    <property type="term" value="F:DNA binding"/>
    <property type="evidence" value="ECO:0007669"/>
    <property type="project" value="InterPro"/>
</dbReference>
<dbReference type="OrthoDB" id="8208963at2"/>
<dbReference type="Gene3D" id="1.10.443.10">
    <property type="entry name" value="Intergrase catalytic core"/>
    <property type="match status" value="1"/>
</dbReference>
<dbReference type="GO" id="GO:0015074">
    <property type="term" value="P:DNA integration"/>
    <property type="evidence" value="ECO:0007669"/>
    <property type="project" value="InterPro"/>
</dbReference>
<gene>
    <name evidence="2" type="ordered locus">Xaut_3595</name>
</gene>
<dbReference type="InterPro" id="IPR013762">
    <property type="entry name" value="Integrase-like_cat_sf"/>
</dbReference>
<keyword evidence="1" id="KW-0233">DNA recombination</keyword>
<accession>A7ILD0</accession>
<organism evidence="2 3">
    <name type="scientific">Xanthobacter autotrophicus (strain ATCC BAA-1158 / Py2)</name>
    <dbReference type="NCBI Taxonomy" id="78245"/>
    <lineage>
        <taxon>Bacteria</taxon>
        <taxon>Pseudomonadati</taxon>
        <taxon>Pseudomonadota</taxon>
        <taxon>Alphaproteobacteria</taxon>
        <taxon>Hyphomicrobiales</taxon>
        <taxon>Xanthobacteraceae</taxon>
        <taxon>Xanthobacter</taxon>
    </lineage>
</organism>
<dbReference type="HOGENOM" id="CLU_701721_0_0_5"/>
<dbReference type="GO" id="GO:0006310">
    <property type="term" value="P:DNA recombination"/>
    <property type="evidence" value="ECO:0007669"/>
    <property type="project" value="UniProtKB-KW"/>
</dbReference>
<name>A7ILD0_XANP2</name>